<protein>
    <recommendedName>
        <fullName evidence="1">Cyclic nucleotide-binding domain-containing protein</fullName>
    </recommendedName>
</protein>
<dbReference type="Gene3D" id="2.60.120.10">
    <property type="entry name" value="Jelly Rolls"/>
    <property type="match status" value="1"/>
</dbReference>
<name>A0A0G1J864_9BACT</name>
<gene>
    <name evidence="2" type="ORF">UW62_C0015G0002</name>
</gene>
<dbReference type="SUPFAM" id="SSF51206">
    <property type="entry name" value="cAMP-binding domain-like"/>
    <property type="match status" value="1"/>
</dbReference>
<dbReference type="Pfam" id="PF00027">
    <property type="entry name" value="cNMP_binding"/>
    <property type="match status" value="1"/>
</dbReference>
<accession>A0A0G1J864</accession>
<evidence type="ECO:0000313" key="3">
    <source>
        <dbReference type="Proteomes" id="UP000034604"/>
    </source>
</evidence>
<dbReference type="EMBL" id="LCJA01000015">
    <property type="protein sequence ID" value="KKT67836.1"/>
    <property type="molecule type" value="Genomic_DNA"/>
</dbReference>
<dbReference type="AlphaFoldDB" id="A0A0G1J864"/>
<dbReference type="InterPro" id="IPR000595">
    <property type="entry name" value="cNMP-bd_dom"/>
</dbReference>
<comment type="caution">
    <text evidence="2">The sequence shown here is derived from an EMBL/GenBank/DDBJ whole genome shotgun (WGS) entry which is preliminary data.</text>
</comment>
<proteinExistence type="predicted"/>
<organism evidence="2 3">
    <name type="scientific">Candidatus Collierbacteria bacterium GW2011_GWB1_44_35</name>
    <dbReference type="NCBI Taxonomy" id="1618383"/>
    <lineage>
        <taxon>Bacteria</taxon>
        <taxon>Candidatus Collieribacteriota</taxon>
    </lineage>
</organism>
<dbReference type="PROSITE" id="PS50042">
    <property type="entry name" value="CNMP_BINDING_3"/>
    <property type="match status" value="1"/>
</dbReference>
<dbReference type="InterPro" id="IPR014710">
    <property type="entry name" value="RmlC-like_jellyroll"/>
</dbReference>
<evidence type="ECO:0000259" key="1">
    <source>
        <dbReference type="PROSITE" id="PS50042"/>
    </source>
</evidence>
<dbReference type="CDD" id="cd00038">
    <property type="entry name" value="CAP_ED"/>
    <property type="match status" value="1"/>
</dbReference>
<dbReference type="Proteomes" id="UP000034604">
    <property type="component" value="Unassembled WGS sequence"/>
</dbReference>
<dbReference type="InterPro" id="IPR018490">
    <property type="entry name" value="cNMP-bd_dom_sf"/>
</dbReference>
<evidence type="ECO:0000313" key="2">
    <source>
        <dbReference type="EMBL" id="KKT67836.1"/>
    </source>
</evidence>
<reference evidence="2 3" key="1">
    <citation type="journal article" date="2015" name="Nature">
        <title>rRNA introns, odd ribosomes, and small enigmatic genomes across a large radiation of phyla.</title>
        <authorList>
            <person name="Brown C.T."/>
            <person name="Hug L.A."/>
            <person name="Thomas B.C."/>
            <person name="Sharon I."/>
            <person name="Castelle C.J."/>
            <person name="Singh A."/>
            <person name="Wilkins M.J."/>
            <person name="Williams K.H."/>
            <person name="Banfield J.F."/>
        </authorList>
    </citation>
    <scope>NUCLEOTIDE SEQUENCE [LARGE SCALE GENOMIC DNA]</scope>
</reference>
<sequence>MTKNTITLLKKFFAKFPSIKYPKGALIHKPGDKFTNIYYAKSGYVRIFTKNGSQETTLNIFRPLFMVSLVQSSTNHPSNFYIEAITPCEIWTAPIASLPVMPPTKSLQSFYNSHLIMVR</sequence>
<feature type="domain" description="Cyclic nucleotide-binding" evidence="1">
    <location>
        <begin position="21"/>
        <end position="91"/>
    </location>
</feature>